<dbReference type="InterPro" id="IPR013321">
    <property type="entry name" value="Arc_rbn_hlx_hlx"/>
</dbReference>
<sequence length="81" mass="9630">MYHRLNITLPDKTLKMLNQFAPKGDRSSFIDEAIQNYIAQIQKQRLREQLKEGAIRHAERDLGITDDWFALEEESWQQNVQ</sequence>
<evidence type="ECO:0000313" key="1">
    <source>
        <dbReference type="EMBL" id="RUS97613.1"/>
    </source>
</evidence>
<evidence type="ECO:0008006" key="3">
    <source>
        <dbReference type="Google" id="ProtNLM"/>
    </source>
</evidence>
<dbReference type="GO" id="GO:0006355">
    <property type="term" value="P:regulation of DNA-templated transcription"/>
    <property type="evidence" value="ECO:0007669"/>
    <property type="project" value="InterPro"/>
</dbReference>
<keyword evidence="2" id="KW-1185">Reference proteome</keyword>
<accession>A0A3S1CSN0</accession>
<proteinExistence type="predicted"/>
<dbReference type="AlphaFoldDB" id="A0A3S1CSN0"/>
<dbReference type="EMBL" id="RSCL01000031">
    <property type="protein sequence ID" value="RUS97613.1"/>
    <property type="molecule type" value="Genomic_DNA"/>
</dbReference>
<protein>
    <recommendedName>
        <fullName evidence="3">CopG family transcriptional regulator</fullName>
    </recommendedName>
</protein>
<reference evidence="1" key="2">
    <citation type="journal article" date="2019" name="Genome Biol. Evol.">
        <title>Day and night: Metabolic profiles and evolutionary relationships of six axenic non-marine cyanobacteria.</title>
        <authorList>
            <person name="Will S.E."/>
            <person name="Henke P."/>
            <person name="Boedeker C."/>
            <person name="Huang S."/>
            <person name="Brinkmann H."/>
            <person name="Rohde M."/>
            <person name="Jarek M."/>
            <person name="Friedl T."/>
            <person name="Seufert S."/>
            <person name="Schumacher M."/>
            <person name="Overmann J."/>
            <person name="Neumann-Schaal M."/>
            <person name="Petersen J."/>
        </authorList>
    </citation>
    <scope>NUCLEOTIDE SEQUENCE [LARGE SCALE GENOMIC DNA]</scope>
    <source>
        <strain evidence="1">PCC 7102</strain>
    </source>
</reference>
<dbReference type="OrthoDB" id="573387at2"/>
<evidence type="ECO:0000313" key="2">
    <source>
        <dbReference type="Proteomes" id="UP000271624"/>
    </source>
</evidence>
<gene>
    <name evidence="1" type="ORF">DSM106972_083500</name>
</gene>
<reference evidence="1" key="1">
    <citation type="submission" date="2018-12" db="EMBL/GenBank/DDBJ databases">
        <authorList>
            <person name="Will S."/>
            <person name="Neumann-Schaal M."/>
            <person name="Henke P."/>
        </authorList>
    </citation>
    <scope>NUCLEOTIDE SEQUENCE</scope>
    <source>
        <strain evidence="1">PCC 7102</strain>
    </source>
</reference>
<dbReference type="Gene3D" id="1.10.1220.10">
    <property type="entry name" value="Met repressor-like"/>
    <property type="match status" value="1"/>
</dbReference>
<comment type="caution">
    <text evidence="1">The sequence shown here is derived from an EMBL/GenBank/DDBJ whole genome shotgun (WGS) entry which is preliminary data.</text>
</comment>
<name>A0A3S1CSN0_9CYAN</name>
<organism evidence="1 2">
    <name type="scientific">Dulcicalothrix desertica PCC 7102</name>
    <dbReference type="NCBI Taxonomy" id="232991"/>
    <lineage>
        <taxon>Bacteria</taxon>
        <taxon>Bacillati</taxon>
        <taxon>Cyanobacteriota</taxon>
        <taxon>Cyanophyceae</taxon>
        <taxon>Nostocales</taxon>
        <taxon>Calotrichaceae</taxon>
        <taxon>Dulcicalothrix</taxon>
    </lineage>
</organism>
<dbReference type="Proteomes" id="UP000271624">
    <property type="component" value="Unassembled WGS sequence"/>
</dbReference>